<dbReference type="PANTHER" id="PTHR33116:SF70">
    <property type="entry name" value="NON-LTR RETROELEMENT REVERSE TRANSCRIPTASE-LIKE PROTEIN"/>
    <property type="match status" value="1"/>
</dbReference>
<dbReference type="InterPro" id="IPR043502">
    <property type="entry name" value="DNA/RNA_pol_sf"/>
</dbReference>
<feature type="compositionally biased region" description="Polar residues" evidence="2">
    <location>
        <begin position="521"/>
        <end position="538"/>
    </location>
</feature>
<feature type="domain" description="Reverse transcriptase" evidence="4">
    <location>
        <begin position="967"/>
        <end position="1236"/>
    </location>
</feature>
<dbReference type="Gene3D" id="3.60.10.10">
    <property type="entry name" value="Endonuclease/exonuclease/phosphatase"/>
    <property type="match status" value="1"/>
</dbReference>
<evidence type="ECO:0000259" key="4">
    <source>
        <dbReference type="PROSITE" id="PS50878"/>
    </source>
</evidence>
<dbReference type="InterPro" id="IPR036691">
    <property type="entry name" value="Endo/exonu/phosph_ase_sf"/>
</dbReference>
<keyword evidence="1" id="KW-0863">Zinc-finger</keyword>
<feature type="region of interest" description="Disordered" evidence="2">
    <location>
        <begin position="491"/>
        <end position="538"/>
    </location>
</feature>
<feature type="compositionally biased region" description="Low complexity" evidence="2">
    <location>
        <begin position="497"/>
        <end position="509"/>
    </location>
</feature>
<keyword evidence="1" id="KW-0862">Zinc</keyword>
<feature type="compositionally biased region" description="Polar residues" evidence="2">
    <location>
        <begin position="392"/>
        <end position="404"/>
    </location>
</feature>
<reference evidence="5 6" key="1">
    <citation type="journal article" date="2021" name="Commun. Biol.">
        <title>The genome of Shorea leprosula (Dipterocarpaceae) highlights the ecological relevance of drought in aseasonal tropical rainforests.</title>
        <authorList>
            <person name="Ng K.K.S."/>
            <person name="Kobayashi M.J."/>
            <person name="Fawcett J.A."/>
            <person name="Hatakeyama M."/>
            <person name="Paape T."/>
            <person name="Ng C.H."/>
            <person name="Ang C.C."/>
            <person name="Tnah L.H."/>
            <person name="Lee C.T."/>
            <person name="Nishiyama T."/>
            <person name="Sese J."/>
            <person name="O'Brien M.J."/>
            <person name="Copetti D."/>
            <person name="Mohd Noor M.I."/>
            <person name="Ong R.C."/>
            <person name="Putra M."/>
            <person name="Sireger I.Z."/>
            <person name="Indrioko S."/>
            <person name="Kosugi Y."/>
            <person name="Izuno A."/>
            <person name="Isagi Y."/>
            <person name="Lee S.L."/>
            <person name="Shimizu K.K."/>
        </authorList>
    </citation>
    <scope>NUCLEOTIDE SEQUENCE [LARGE SCALE GENOMIC DNA]</scope>
    <source>
        <strain evidence="5">214</strain>
    </source>
</reference>
<evidence type="ECO:0000313" key="6">
    <source>
        <dbReference type="Proteomes" id="UP001054252"/>
    </source>
</evidence>
<dbReference type="InterPro" id="IPR000477">
    <property type="entry name" value="RT_dom"/>
</dbReference>
<dbReference type="GO" id="GO:0008270">
    <property type="term" value="F:zinc ion binding"/>
    <property type="evidence" value="ECO:0007669"/>
    <property type="project" value="UniProtKB-KW"/>
</dbReference>
<dbReference type="Pfam" id="PF13966">
    <property type="entry name" value="zf-RVT"/>
    <property type="match status" value="1"/>
</dbReference>
<dbReference type="PANTHER" id="PTHR33116">
    <property type="entry name" value="REVERSE TRANSCRIPTASE ZINC-BINDING DOMAIN-CONTAINING PROTEIN-RELATED-RELATED"/>
    <property type="match status" value="1"/>
</dbReference>
<feature type="region of interest" description="Disordered" evidence="2">
    <location>
        <begin position="392"/>
        <end position="450"/>
    </location>
</feature>
<dbReference type="InterPro" id="IPR025558">
    <property type="entry name" value="DUF4283"/>
</dbReference>
<proteinExistence type="predicted"/>
<dbReference type="InterPro" id="IPR001878">
    <property type="entry name" value="Znf_CCHC"/>
</dbReference>
<evidence type="ECO:0008006" key="7">
    <source>
        <dbReference type="Google" id="ProtNLM"/>
    </source>
</evidence>
<feature type="region of interest" description="Disordered" evidence="2">
    <location>
        <begin position="325"/>
        <end position="349"/>
    </location>
</feature>
<dbReference type="Pfam" id="PF00078">
    <property type="entry name" value="RVT_1"/>
    <property type="match status" value="1"/>
</dbReference>
<dbReference type="PROSITE" id="PS50878">
    <property type="entry name" value="RT_POL"/>
    <property type="match status" value="1"/>
</dbReference>
<dbReference type="SUPFAM" id="SSF56672">
    <property type="entry name" value="DNA/RNA polymerases"/>
    <property type="match status" value="1"/>
</dbReference>
<feature type="compositionally biased region" description="Polar residues" evidence="2">
    <location>
        <begin position="627"/>
        <end position="640"/>
    </location>
</feature>
<evidence type="ECO:0000256" key="1">
    <source>
        <dbReference type="PROSITE-ProRule" id="PRU00047"/>
    </source>
</evidence>
<dbReference type="CDD" id="cd01650">
    <property type="entry name" value="RT_nLTR_like"/>
    <property type="match status" value="1"/>
</dbReference>
<feature type="region of interest" description="Disordered" evidence="2">
    <location>
        <begin position="610"/>
        <end position="642"/>
    </location>
</feature>
<feature type="compositionally biased region" description="Polar residues" evidence="2">
    <location>
        <begin position="428"/>
        <end position="448"/>
    </location>
</feature>
<sequence length="1569" mass="176242">MANSNVLSLTFRSPQEKDQLDRSVKRIKNVNLIAIAPSREEHMAEAAANPQSYRDKLIYDGSFETLDEDLSFDAIPEYLDEDSDIDDDPDDPTPIILFSKEEKRRMREPWKNALIVKTFGKPVGYNFLYGSLKAQWKPAGKWDCIDLGYDFFLVRFQVHEDLSKVINGGPWFIGTNYLTIRPWEPNFKPENATFSHTVVWAQLPGLSAEYYDKISLQRIGNEIETLLRVDAHIAHHTRGQYGRVCVRIDLNKPLVKLLRLGKIRQKVVYEGIRGLCFACGRIGHRKEVCTFQSRPSATASVINLDLQNQANFNEDAEINVTGCHKPEASTSTEGAGGIQSASNNHVPNYTAEPRHIRENQFDEFVKVGRTNGTPAGAFNVKTQFKPAKQTVLKSTVTNSTSSHMDTGPKRDSISRSSAPSGKEIGASPKTTNEDFGTSGNVGQSNNPTKAFIPTETISSLMSWPCKLFSNAPASLEAALLTVKERIKNLESSSNFTSAPSISSILPKSSSDIRNERSSSSFTNSPAQPQFESPTSQQQQCDFIEGSLRAVIIKGGENTPDMEGEGSIQGLAQSSPNSQIHRSFFFSKLSASFEGRFDSYGRSMQYSKARVHYRRSKHRRDKGPYPTSEISSPSMAGTSPNLRYDGQDGDNPCYHQVLNIAGDGGDGLRMPDASVSLFGGQNDAVAQGNSGIVMLSWNCRGAAKMEFNRRMRNLKNQHSPSIMLILETKLSGQDARKAVAECGYPCSHVVDSDGKAGGLWLLWDDNEVCVDVVTSTFQAIHAIVQKRILNARLEGIHHSLSRNPSSFLTSLEKELTLEYVKVLKLEEDLWFMKSRSNWIVDGDRNSKFFHLSTIKHRNHNRIFCLRTSEEDWICDQQAIVDLIRNHFMHLFTSSLDFSYHDSFSNLGVGISESHDLSFLDNPPSDEEIHNALFGLKLFKAPGPDGLHPGFFQKMWDSVRSILCSDIHNTFSSASLLANWNECLITLIPKTKATETVQQFRPIGLCNATYKIISKIIVNKMKPALDDLISPCQASFVPGRNGIDNVLILQELVHSFSKRKGRVGDMVVKLDLEKAYDRLEWSFIREALTFFKFPPKFISLVMSCVSSSSISILVNGNKTDAFLPSRGIRQGDPISPYLFILCMEYLSIKLSNDMAEGKWKGSKAGKRGPTLSHMFFADDLVFVGKATLTNAQYLKDTLDFFCSRSGQMVNNAKSKILFSKNVDQITRDNISQSLGYQQTNELGKATLVSSVLASIPNYFMQVMWLPSSVHKEIDKISRNFLWGSVVDQRKIHLVDWDTICKPKSHGGLGIRSARNANTVAMSKLNWRIHTEKDKMWREVLVKKYNINDLRFAPSSSASPVLKNLSKGTPLFTSGIKWVPRNGLSIHFWTDHWVGKASLDSILFGPFDRNTSKILLMDVFQEGVLDFDTIGYHIPQELSMQILAVPMLNYHSDSDIFSWKEESNGIFSSSSAHKILTSKDCQVNDNWNWKWIWKTPTLPKIQMFLWLLAHGKIKTLEYLHHLSIVDNPTCMICRRQTESIDHVFRDCPHAVAVFNKLSHAFANSHNAMNFRH</sequence>
<evidence type="ECO:0000313" key="5">
    <source>
        <dbReference type="EMBL" id="GKV26879.1"/>
    </source>
</evidence>
<keyword evidence="6" id="KW-1185">Reference proteome</keyword>
<evidence type="ECO:0000256" key="2">
    <source>
        <dbReference type="SAM" id="MobiDB-lite"/>
    </source>
</evidence>
<name>A0AAV5KQN2_9ROSI</name>
<dbReference type="EMBL" id="BPVZ01000073">
    <property type="protein sequence ID" value="GKV26879.1"/>
    <property type="molecule type" value="Genomic_DNA"/>
</dbReference>
<dbReference type="GO" id="GO:0003676">
    <property type="term" value="F:nucleic acid binding"/>
    <property type="evidence" value="ECO:0007669"/>
    <property type="project" value="InterPro"/>
</dbReference>
<gene>
    <name evidence="5" type="ORF">SLEP1_g36097</name>
</gene>
<dbReference type="SUPFAM" id="SSF56219">
    <property type="entry name" value="DNase I-like"/>
    <property type="match status" value="1"/>
</dbReference>
<organism evidence="5 6">
    <name type="scientific">Rubroshorea leprosula</name>
    <dbReference type="NCBI Taxonomy" id="152421"/>
    <lineage>
        <taxon>Eukaryota</taxon>
        <taxon>Viridiplantae</taxon>
        <taxon>Streptophyta</taxon>
        <taxon>Embryophyta</taxon>
        <taxon>Tracheophyta</taxon>
        <taxon>Spermatophyta</taxon>
        <taxon>Magnoliopsida</taxon>
        <taxon>eudicotyledons</taxon>
        <taxon>Gunneridae</taxon>
        <taxon>Pentapetalae</taxon>
        <taxon>rosids</taxon>
        <taxon>malvids</taxon>
        <taxon>Malvales</taxon>
        <taxon>Dipterocarpaceae</taxon>
        <taxon>Rubroshorea</taxon>
    </lineage>
</organism>
<keyword evidence="1" id="KW-0479">Metal-binding</keyword>
<feature type="compositionally biased region" description="Basic residues" evidence="2">
    <location>
        <begin position="610"/>
        <end position="620"/>
    </location>
</feature>
<protein>
    <recommendedName>
        <fullName evidence="7">Reverse transcriptase</fullName>
    </recommendedName>
</protein>
<accession>A0AAV5KQN2</accession>
<dbReference type="Pfam" id="PF14111">
    <property type="entry name" value="DUF4283"/>
    <property type="match status" value="1"/>
</dbReference>
<evidence type="ECO:0000259" key="3">
    <source>
        <dbReference type="PROSITE" id="PS50158"/>
    </source>
</evidence>
<feature type="compositionally biased region" description="Polar residues" evidence="2">
    <location>
        <begin position="328"/>
        <end position="347"/>
    </location>
</feature>
<dbReference type="InterPro" id="IPR026960">
    <property type="entry name" value="RVT-Znf"/>
</dbReference>
<comment type="caution">
    <text evidence="5">The sequence shown here is derived from an EMBL/GenBank/DDBJ whole genome shotgun (WGS) entry which is preliminary data.</text>
</comment>
<feature type="domain" description="CCHC-type" evidence="3">
    <location>
        <begin position="276"/>
        <end position="289"/>
    </location>
</feature>
<dbReference type="Proteomes" id="UP001054252">
    <property type="component" value="Unassembled WGS sequence"/>
</dbReference>
<dbReference type="PROSITE" id="PS50158">
    <property type="entry name" value="ZF_CCHC"/>
    <property type="match status" value="1"/>
</dbReference>